<evidence type="ECO:0000256" key="1">
    <source>
        <dbReference type="SAM" id="MobiDB-lite"/>
    </source>
</evidence>
<accession>F5XFC6</accession>
<reference evidence="2 3" key="1">
    <citation type="submission" date="2011-05" db="EMBL/GenBank/DDBJ databases">
        <title>Whole genome sequence of Microlunatus phosphovorus NM-1.</title>
        <authorList>
            <person name="Hosoyama A."/>
            <person name="Sasaki K."/>
            <person name="Harada T."/>
            <person name="Igarashi R."/>
            <person name="Kawakoshi A."/>
            <person name="Sasagawa M."/>
            <person name="Fukada J."/>
            <person name="Nakamura S."/>
            <person name="Katano Y."/>
            <person name="Hanada S."/>
            <person name="Kamagata Y."/>
            <person name="Nakamura N."/>
            <person name="Yamazaki S."/>
            <person name="Fujita N."/>
        </authorList>
    </citation>
    <scope>NUCLEOTIDE SEQUENCE [LARGE SCALE GENOMIC DNA]</scope>
    <source>
        <strain evidence="3">ATCC 700054 / DSM 10555 / JCM 9379 / NBRC 101784 / NCIMB 13414 / VKM Ac-1990 / NM-1</strain>
    </source>
</reference>
<gene>
    <name evidence="2" type="ordered locus">MLP_48500</name>
</gene>
<dbReference type="InterPro" id="IPR042271">
    <property type="entry name" value="Zinicin_2_N"/>
</dbReference>
<name>F5XFC6_MICPN</name>
<evidence type="ECO:0000313" key="2">
    <source>
        <dbReference type="EMBL" id="BAK37864.1"/>
    </source>
</evidence>
<feature type="compositionally biased region" description="Gly residues" evidence="1">
    <location>
        <begin position="391"/>
        <end position="401"/>
    </location>
</feature>
<protein>
    <recommendedName>
        <fullName evidence="4">Hydrolase</fullName>
    </recommendedName>
</protein>
<dbReference type="NCBIfam" id="TIGR03624">
    <property type="entry name" value="putative hydrolase"/>
    <property type="match status" value="1"/>
</dbReference>
<dbReference type="Proteomes" id="UP000007947">
    <property type="component" value="Chromosome"/>
</dbReference>
<evidence type="ECO:0000313" key="3">
    <source>
        <dbReference type="Proteomes" id="UP000007947"/>
    </source>
</evidence>
<dbReference type="InterPro" id="IPR018766">
    <property type="entry name" value="Zinicin_2"/>
</dbReference>
<dbReference type="EMBL" id="AP012204">
    <property type="protein sequence ID" value="BAK37864.1"/>
    <property type="molecule type" value="Genomic_DNA"/>
</dbReference>
<dbReference type="SUPFAM" id="SSF55486">
    <property type="entry name" value="Metalloproteases ('zincins'), catalytic domain"/>
    <property type="match status" value="1"/>
</dbReference>
<dbReference type="PANTHER" id="PTHR39420">
    <property type="match status" value="1"/>
</dbReference>
<sequence length="401" mass="42687">MVDWTVALSTASRLVKPGPEISREGAATAVADLRSYAVRAEEYVQQVTGLTVPRGTAPVLVVDRPRWIEANIEGFRQVLAPLSAKLAETKTSNAVLANLGARVTGVEVGALLSYLAPKVLGQFDPFYPELAVGTNSTGAADSDGNAGAAELPPGGRLLLVAPNIVAVERELELVPADFRLWVCLHEETHRVQFTAVPWLRGYLNSQIAEVVATAEVDASALASMLREAVKRIADAARGDSEVSIVDLVQTPEQREIIDRITAVMSLLEGHADVVMDGVGPEVIGTIAEIRRRFTVRSQGQGFDKIIRRLLGLDAKMRQYRDGAAFCKAVIAEVGMDGLNRVWTSPATLPTKDEIADPKLWLARMDSDGSNEAIEGRSNADEPGVTPAGPGVDPGGPDGSGV</sequence>
<dbReference type="PANTHER" id="PTHR39420:SF1">
    <property type="entry name" value="HYDROLASE"/>
    <property type="match status" value="1"/>
</dbReference>
<dbReference type="HOGENOM" id="CLU_059556_0_0_11"/>
<dbReference type="STRING" id="1032480.MLP_48500"/>
<dbReference type="eggNOG" id="COG5282">
    <property type="taxonomic scope" value="Bacteria"/>
</dbReference>
<dbReference type="Pfam" id="PF10103">
    <property type="entry name" value="Zincin_2"/>
    <property type="match status" value="1"/>
</dbReference>
<organism evidence="2 3">
    <name type="scientific">Microlunatus phosphovorus (strain ATCC 700054 / DSM 10555 / JCM 9379 / NBRC 101784 / NCIMB 13414 / VKM Ac-1990 / NM-1)</name>
    <dbReference type="NCBI Taxonomy" id="1032480"/>
    <lineage>
        <taxon>Bacteria</taxon>
        <taxon>Bacillati</taxon>
        <taxon>Actinomycetota</taxon>
        <taxon>Actinomycetes</taxon>
        <taxon>Propionibacteriales</taxon>
        <taxon>Propionibacteriaceae</taxon>
        <taxon>Microlunatus</taxon>
    </lineage>
</organism>
<dbReference type="NCBIfam" id="TIGR03883">
    <property type="entry name" value="DUF2342_F420"/>
    <property type="match status" value="1"/>
</dbReference>
<dbReference type="KEGG" id="mph:MLP_48500"/>
<dbReference type="InterPro" id="IPR022454">
    <property type="entry name" value="CHP03883_F420-assoc"/>
</dbReference>
<dbReference type="AlphaFoldDB" id="F5XFC6"/>
<proteinExistence type="predicted"/>
<dbReference type="Gene3D" id="1.20.150.30">
    <property type="entry name" value="Zincin-like metallopeptidase, N-terminal domain"/>
    <property type="match status" value="1"/>
</dbReference>
<keyword evidence="3" id="KW-1185">Reference proteome</keyword>
<evidence type="ECO:0008006" key="4">
    <source>
        <dbReference type="Google" id="ProtNLM"/>
    </source>
</evidence>
<feature type="region of interest" description="Disordered" evidence="1">
    <location>
        <begin position="365"/>
        <end position="401"/>
    </location>
</feature>